<dbReference type="Proteomes" id="UP000306402">
    <property type="component" value="Unassembled WGS sequence"/>
</dbReference>
<dbReference type="PROSITE" id="PS51257">
    <property type="entry name" value="PROKAR_LIPOPROTEIN"/>
    <property type="match status" value="1"/>
</dbReference>
<sequence length="128" mass="13849">MFRITRLIFIITILLSACTDGDKIAPTTIWSAGCGTLAPKNGAYQFSGTCCEYTDLPNLSFRQGKTVTVDGTYHSFTGAGFTNEPVKITMIVSPDGNKLKLSFIAYGTLHEYDMVPGGAKMVCDCLCE</sequence>
<proteinExistence type="predicted"/>
<gene>
    <name evidence="1" type="ORF">FEN17_01195</name>
</gene>
<protein>
    <recommendedName>
        <fullName evidence="3">Lipoprotein</fullName>
    </recommendedName>
</protein>
<dbReference type="RefSeq" id="WP_138363496.1">
    <property type="nucleotide sequence ID" value="NZ_VCEJ01000002.1"/>
</dbReference>
<dbReference type="EMBL" id="VCEJ01000002">
    <property type="protein sequence ID" value="TLV02287.1"/>
    <property type="molecule type" value="Genomic_DNA"/>
</dbReference>
<dbReference type="OrthoDB" id="956510at2"/>
<organism evidence="1 2">
    <name type="scientific">Dyadobacter luticola</name>
    <dbReference type="NCBI Taxonomy" id="1979387"/>
    <lineage>
        <taxon>Bacteria</taxon>
        <taxon>Pseudomonadati</taxon>
        <taxon>Bacteroidota</taxon>
        <taxon>Cytophagia</taxon>
        <taxon>Cytophagales</taxon>
        <taxon>Spirosomataceae</taxon>
        <taxon>Dyadobacter</taxon>
    </lineage>
</organism>
<dbReference type="AlphaFoldDB" id="A0A5R9L1M8"/>
<name>A0A5R9L1M8_9BACT</name>
<comment type="caution">
    <text evidence="1">The sequence shown here is derived from an EMBL/GenBank/DDBJ whole genome shotgun (WGS) entry which is preliminary data.</text>
</comment>
<keyword evidence="2" id="KW-1185">Reference proteome</keyword>
<evidence type="ECO:0000313" key="1">
    <source>
        <dbReference type="EMBL" id="TLV02287.1"/>
    </source>
</evidence>
<reference evidence="1 2" key="1">
    <citation type="submission" date="2019-05" db="EMBL/GenBank/DDBJ databases">
        <authorList>
            <person name="Qu J.-H."/>
        </authorList>
    </citation>
    <scope>NUCLEOTIDE SEQUENCE [LARGE SCALE GENOMIC DNA]</scope>
    <source>
        <strain evidence="1 2">T17</strain>
    </source>
</reference>
<evidence type="ECO:0000313" key="2">
    <source>
        <dbReference type="Proteomes" id="UP000306402"/>
    </source>
</evidence>
<evidence type="ECO:0008006" key="3">
    <source>
        <dbReference type="Google" id="ProtNLM"/>
    </source>
</evidence>
<accession>A0A5R9L1M8</accession>